<comment type="function">
    <text evidence="9">Catalyzes the first step in the biosynthesis of NAD from nicotinic acid, the ATP-dependent synthesis of beta-nicotinate D-ribonucleotide from nicotinate and 5-phospho-D-ribose 1-phosphate.</text>
</comment>
<comment type="similarity">
    <text evidence="2 9">Belongs to the NAPRTase family.</text>
</comment>
<keyword evidence="13" id="KW-1185">Reference proteome</keyword>
<dbReference type="InterPro" id="IPR040727">
    <property type="entry name" value="NAPRTase_N"/>
</dbReference>
<dbReference type="InterPro" id="IPR036068">
    <property type="entry name" value="Nicotinate_pribotase-like_C"/>
</dbReference>
<feature type="domain" description="Nicotinate/nicotinamide phosphoribosyltransferase" evidence="10">
    <location>
        <begin position="146"/>
        <end position="259"/>
    </location>
</feature>
<evidence type="ECO:0000256" key="9">
    <source>
        <dbReference type="RuleBase" id="RU365100"/>
    </source>
</evidence>
<dbReference type="PANTHER" id="PTHR11098">
    <property type="entry name" value="NICOTINATE PHOSPHORIBOSYLTRANSFERASE"/>
    <property type="match status" value="1"/>
</dbReference>
<keyword evidence="5 9" id="KW-0436">Ligase</keyword>
<dbReference type="InterPro" id="IPR041525">
    <property type="entry name" value="N/Namide_PRibTrfase"/>
</dbReference>
<dbReference type="OrthoDB" id="9770610at2"/>
<dbReference type="InterPro" id="IPR013785">
    <property type="entry name" value="Aldolase_TIM"/>
</dbReference>
<dbReference type="UniPathway" id="UPA00253">
    <property type="reaction ID" value="UER00457"/>
</dbReference>
<dbReference type="NCBIfam" id="TIGR01513">
    <property type="entry name" value="NAPRTase_put"/>
    <property type="match status" value="1"/>
</dbReference>
<dbReference type="GO" id="GO:0034355">
    <property type="term" value="P:NAD+ biosynthetic process via the salvage pathway"/>
    <property type="evidence" value="ECO:0007669"/>
    <property type="project" value="TreeGrafter"/>
</dbReference>
<evidence type="ECO:0000256" key="4">
    <source>
        <dbReference type="ARBA" id="ARBA00022553"/>
    </source>
</evidence>
<dbReference type="Pfam" id="PF17767">
    <property type="entry name" value="NAPRTase_N"/>
    <property type="match status" value="1"/>
</dbReference>
<dbReference type="SUPFAM" id="SSF51690">
    <property type="entry name" value="Nicotinate/Quinolinate PRTase C-terminal domain-like"/>
    <property type="match status" value="1"/>
</dbReference>
<dbReference type="RefSeq" id="WP_152232664.1">
    <property type="nucleotide sequence ID" value="NZ_BAAAOT010000015.1"/>
</dbReference>
<dbReference type="NCBIfam" id="NF009131">
    <property type="entry name" value="PRK12484.1"/>
    <property type="match status" value="1"/>
</dbReference>
<evidence type="ECO:0000256" key="3">
    <source>
        <dbReference type="ARBA" id="ARBA00013236"/>
    </source>
</evidence>
<comment type="catalytic activity">
    <reaction evidence="8 9">
        <text>5-phospho-alpha-D-ribose 1-diphosphate + nicotinate + ATP + H2O = nicotinate beta-D-ribonucleotide + ADP + phosphate + diphosphate</text>
        <dbReference type="Rhea" id="RHEA:36163"/>
        <dbReference type="ChEBI" id="CHEBI:15377"/>
        <dbReference type="ChEBI" id="CHEBI:30616"/>
        <dbReference type="ChEBI" id="CHEBI:32544"/>
        <dbReference type="ChEBI" id="CHEBI:33019"/>
        <dbReference type="ChEBI" id="CHEBI:43474"/>
        <dbReference type="ChEBI" id="CHEBI:57502"/>
        <dbReference type="ChEBI" id="CHEBI:58017"/>
        <dbReference type="ChEBI" id="CHEBI:456216"/>
        <dbReference type="EC" id="6.3.4.21"/>
    </reaction>
</comment>
<sequence length="446" mass="46434">MLVTDLYELTMAAIYRRRGMEAAATFSLFVRTLPPDRGFLVAAGVDEAVGRLLAWQVTDADTRWLATQLGTGEDTFAPLAGLCFTGEAWAVREGTVVLAGEPLLEITAPLPEAQVPESMLLNAVTYQTALASKAVRCVLAARGRPVVDFSLRRDHGLEAATAAARAGALAGFAATSNVAAARQLALAATGTMAHSYVQATGDERAAFEAFAAAFPASPTFLVDTYDTAGGVRAAAAVIQARGLAERAAVRLDSGDLAAEARLARRLLDDAGLPAVRIVVSGGLDELAVDDLAARGAPVDVFAVGTRVGTAADAPSLDSAYKLAQYHGRPVTKLSAGKGYPPGPKQVWRRPGAADVLTPRDDQGPPGARALLEPVVRGGRRLRPAATLAQAHARLAEGLAWLPGEAKRVRDPVPAVCVTGERLKRLHEEVRAGLRTASAPPAAVTPG</sequence>
<dbReference type="InterPro" id="IPR007229">
    <property type="entry name" value="Nic_PRibTrfase-Fam"/>
</dbReference>
<keyword evidence="12" id="KW-0328">Glycosyltransferase</keyword>
<feature type="domain" description="Nicotinate phosphoribosyltransferase N-terminal" evidence="11">
    <location>
        <begin position="2"/>
        <end position="124"/>
    </location>
</feature>
<dbReference type="PANTHER" id="PTHR11098:SF1">
    <property type="entry name" value="NICOTINATE PHOSPHORIBOSYLTRANSFERASE"/>
    <property type="match status" value="1"/>
</dbReference>
<reference evidence="12 13" key="1">
    <citation type="submission" date="2019-10" db="EMBL/GenBank/DDBJ databases">
        <title>Georgenia wutianyii sp. nov. and Georgenia yuyongxinii sp. nov. isolated from plateau pika (Ochotona curzoniae) in the Qinghai-Tibet plateau of China.</title>
        <authorList>
            <person name="Tian Z."/>
        </authorList>
    </citation>
    <scope>NUCLEOTIDE SEQUENCE [LARGE SCALE GENOMIC DNA]</scope>
    <source>
        <strain evidence="12 13">JCM 15130</strain>
    </source>
</reference>
<gene>
    <name evidence="12" type="ORF">GB882_14560</name>
</gene>
<comment type="caution">
    <text evidence="12">The sequence shown here is derived from an EMBL/GenBank/DDBJ whole genome shotgun (WGS) entry which is preliminary data.</text>
</comment>
<name>A0A7J9UZ26_9MICO</name>
<evidence type="ECO:0000256" key="2">
    <source>
        <dbReference type="ARBA" id="ARBA00010897"/>
    </source>
</evidence>
<evidence type="ECO:0000256" key="7">
    <source>
        <dbReference type="ARBA" id="ARBA00022679"/>
    </source>
</evidence>
<dbReference type="Gene3D" id="3.20.20.70">
    <property type="entry name" value="Aldolase class I"/>
    <property type="match status" value="1"/>
</dbReference>
<keyword evidence="4" id="KW-0597">Phosphoprotein</keyword>
<dbReference type="GO" id="GO:0005829">
    <property type="term" value="C:cytosol"/>
    <property type="evidence" value="ECO:0007669"/>
    <property type="project" value="TreeGrafter"/>
</dbReference>
<dbReference type="Gene3D" id="3.20.140.10">
    <property type="entry name" value="nicotinate phosphoribosyltransferase"/>
    <property type="match status" value="2"/>
</dbReference>
<keyword evidence="7 9" id="KW-0808">Transferase</keyword>
<evidence type="ECO:0000256" key="8">
    <source>
        <dbReference type="ARBA" id="ARBA00048668"/>
    </source>
</evidence>
<evidence type="ECO:0000259" key="11">
    <source>
        <dbReference type="Pfam" id="PF17767"/>
    </source>
</evidence>
<evidence type="ECO:0000256" key="1">
    <source>
        <dbReference type="ARBA" id="ARBA00004952"/>
    </source>
</evidence>
<evidence type="ECO:0000313" key="13">
    <source>
        <dbReference type="Proteomes" id="UP000429644"/>
    </source>
</evidence>
<organism evidence="12 13">
    <name type="scientific">Georgenia ruanii</name>
    <dbReference type="NCBI Taxonomy" id="348442"/>
    <lineage>
        <taxon>Bacteria</taxon>
        <taxon>Bacillati</taxon>
        <taxon>Actinomycetota</taxon>
        <taxon>Actinomycetes</taxon>
        <taxon>Micrococcales</taxon>
        <taxon>Bogoriellaceae</taxon>
        <taxon>Georgenia</taxon>
    </lineage>
</organism>
<dbReference type="GO" id="GO:0004516">
    <property type="term" value="F:nicotinate phosphoribosyltransferase activity"/>
    <property type="evidence" value="ECO:0007669"/>
    <property type="project" value="UniProtKB-UniRule"/>
</dbReference>
<dbReference type="Proteomes" id="UP000429644">
    <property type="component" value="Unassembled WGS sequence"/>
</dbReference>
<dbReference type="PIRSF" id="PIRSF000484">
    <property type="entry name" value="NAPRT"/>
    <property type="match status" value="1"/>
</dbReference>
<dbReference type="EC" id="6.3.4.21" evidence="3 9"/>
<dbReference type="GO" id="GO:0016757">
    <property type="term" value="F:glycosyltransferase activity"/>
    <property type="evidence" value="ECO:0007669"/>
    <property type="project" value="UniProtKB-KW"/>
</dbReference>
<dbReference type="InterPro" id="IPR006405">
    <property type="entry name" value="Nic_PRibTrfase_pncB"/>
</dbReference>
<dbReference type="SUPFAM" id="SSF54675">
    <property type="entry name" value="Nicotinate/Quinolinate PRTase N-terminal domain-like"/>
    <property type="match status" value="1"/>
</dbReference>
<dbReference type="Pfam" id="PF04095">
    <property type="entry name" value="NAPRTase"/>
    <property type="match status" value="1"/>
</dbReference>
<proteinExistence type="inferred from homology"/>
<keyword evidence="6 9" id="KW-0662">Pyridine nucleotide biosynthesis</keyword>
<comment type="pathway">
    <text evidence="1 9">Cofactor biosynthesis; NAD(+) biosynthesis; nicotinate D-ribonucleotide from nicotinate: step 1/1.</text>
</comment>
<evidence type="ECO:0000256" key="6">
    <source>
        <dbReference type="ARBA" id="ARBA00022642"/>
    </source>
</evidence>
<dbReference type="EMBL" id="WHPD01003143">
    <property type="protein sequence ID" value="MPV89895.1"/>
    <property type="molecule type" value="Genomic_DNA"/>
</dbReference>
<evidence type="ECO:0000256" key="5">
    <source>
        <dbReference type="ARBA" id="ARBA00022598"/>
    </source>
</evidence>
<comment type="PTM">
    <text evidence="9">Transiently phosphorylated on a His residue during the reaction cycle. Phosphorylation strongly increases the affinity for substrates and increases the rate of nicotinate D-ribonucleotide production. Dephosphorylation regenerates the low-affinity form of the enzyme, leading to product release.</text>
</comment>
<dbReference type="AlphaFoldDB" id="A0A7J9UZ26"/>
<accession>A0A7J9UZ26</accession>
<protein>
    <recommendedName>
        <fullName evidence="3 9">Nicotinate phosphoribosyltransferase</fullName>
        <ecNumber evidence="3 9">6.3.4.21</ecNumber>
    </recommendedName>
</protein>
<evidence type="ECO:0000313" key="12">
    <source>
        <dbReference type="EMBL" id="MPV89895.1"/>
    </source>
</evidence>
<evidence type="ECO:0000259" key="10">
    <source>
        <dbReference type="Pfam" id="PF04095"/>
    </source>
</evidence>